<organism evidence="4 5">
    <name type="scientific">Brucella pinnipedialis (strain NCTC 12890 / B2/94 / BCCN 94-73)</name>
    <dbReference type="NCBI Taxonomy" id="520461"/>
    <lineage>
        <taxon>Bacteria</taxon>
        <taxon>Pseudomonadati</taxon>
        <taxon>Pseudomonadota</taxon>
        <taxon>Alphaproteobacteria</taxon>
        <taxon>Hyphomicrobiales</taxon>
        <taxon>Brucellaceae</taxon>
        <taxon>Brucella/Ochrobactrum group</taxon>
        <taxon>Brucella</taxon>
    </lineage>
</organism>
<evidence type="ECO:0000256" key="1">
    <source>
        <dbReference type="ARBA" id="ARBA00010928"/>
    </source>
</evidence>
<dbReference type="PANTHER" id="PTHR43708">
    <property type="entry name" value="CONSERVED EXPRESSED OXIDOREDUCTASE (EUROFUNG)"/>
    <property type="match status" value="1"/>
</dbReference>
<keyword evidence="2" id="KW-0560">Oxidoreductase</keyword>
<protein>
    <submittedName>
        <fullName evidence="4">Galactose 1-dehydrogenase</fullName>
    </submittedName>
</protein>
<sequence>MRAEMTTSPDIALAIVGLGKIARDQHLPAIASVDGVALAAVASRNAGLDGTPSFHDIEQLLASDVMFDAVSLCTPPQGRFNQAHAALKAGKHVMLEKPPGATISEVHALERLAERQGVSLYAT</sequence>
<name>A0ABM9ZN75_BRUPB</name>
<dbReference type="InterPro" id="IPR051317">
    <property type="entry name" value="Gfo/Idh/MocA_oxidoreduct"/>
</dbReference>
<evidence type="ECO:0000313" key="4">
    <source>
        <dbReference type="EMBL" id="EEY01116.1"/>
    </source>
</evidence>
<proteinExistence type="inferred from homology"/>
<dbReference type="PANTHER" id="PTHR43708:SF5">
    <property type="entry name" value="CONSERVED EXPRESSED OXIDOREDUCTASE (EUROFUNG)-RELATED"/>
    <property type="match status" value="1"/>
</dbReference>
<dbReference type="Proteomes" id="UP000004689">
    <property type="component" value="Unassembled WGS sequence"/>
</dbReference>
<dbReference type="EMBL" id="DS999849">
    <property type="protein sequence ID" value="EEY01116.1"/>
    <property type="molecule type" value="Genomic_DNA"/>
</dbReference>
<comment type="similarity">
    <text evidence="1">Belongs to the Gfo/Idh/MocA family.</text>
</comment>
<evidence type="ECO:0000313" key="5">
    <source>
        <dbReference type="Proteomes" id="UP000004689"/>
    </source>
</evidence>
<feature type="domain" description="Gfo/Idh/MocA-like oxidoreductase N-terminal" evidence="3">
    <location>
        <begin position="13"/>
        <end position="120"/>
    </location>
</feature>
<dbReference type="SUPFAM" id="SSF51735">
    <property type="entry name" value="NAD(P)-binding Rossmann-fold domains"/>
    <property type="match status" value="1"/>
</dbReference>
<reference evidence="4 5" key="1">
    <citation type="submission" date="2008-12" db="EMBL/GenBank/DDBJ databases">
        <title>The Genome Sequence of Brucella pinnipedialis B2/94.</title>
        <authorList>
            <consortium name="The Broad Institute Genome Sequencing Platform"/>
            <person name="Ward D."/>
            <person name="Young S.K."/>
            <person name="Kodira C.D."/>
            <person name="Zeng Q."/>
            <person name="Koehrsen M."/>
            <person name="Alvarado L."/>
            <person name="Berlin A."/>
            <person name="Borenstein D."/>
            <person name="Chen Z."/>
            <person name="Engels R."/>
            <person name="Freedman E."/>
            <person name="Gellesch M."/>
            <person name="Goldberg J."/>
            <person name="Griggs A."/>
            <person name="Gujja S."/>
            <person name="Heiman D."/>
            <person name="Hepburn T."/>
            <person name="Howarth C."/>
            <person name="Jen D."/>
            <person name="Larson L."/>
            <person name="Lewis B."/>
            <person name="Mehta T."/>
            <person name="Park D."/>
            <person name="Pearson M."/>
            <person name="Roberts A."/>
            <person name="Saif S."/>
            <person name="Shea T."/>
            <person name="Shenoy N."/>
            <person name="Sisk P."/>
            <person name="Stolte C."/>
            <person name="Sykes S."/>
            <person name="Walk T."/>
            <person name="White J."/>
            <person name="Yandava C."/>
            <person name="Whatmore A.M."/>
            <person name="Perrett L.L."/>
            <person name="O'Callaghan D."/>
            <person name="Nusbaum C."/>
            <person name="Galagan J."/>
            <person name="Birren B."/>
        </authorList>
    </citation>
    <scope>NUCLEOTIDE SEQUENCE [LARGE SCALE GENOMIC DNA]</scope>
    <source>
        <strain evidence="4 5">B2/94</strain>
    </source>
</reference>
<dbReference type="Pfam" id="PF01408">
    <property type="entry name" value="GFO_IDH_MocA"/>
    <property type="match status" value="1"/>
</dbReference>
<dbReference type="InterPro" id="IPR000683">
    <property type="entry name" value="Gfo/Idh/MocA-like_OxRdtase_N"/>
</dbReference>
<keyword evidence="5" id="KW-1185">Reference proteome</keyword>
<dbReference type="InterPro" id="IPR036291">
    <property type="entry name" value="NAD(P)-bd_dom_sf"/>
</dbReference>
<accession>A0ABM9ZN75</accession>
<dbReference type="Gene3D" id="3.40.50.720">
    <property type="entry name" value="NAD(P)-binding Rossmann-like Domain"/>
    <property type="match status" value="1"/>
</dbReference>
<evidence type="ECO:0000256" key="2">
    <source>
        <dbReference type="ARBA" id="ARBA00023002"/>
    </source>
</evidence>
<gene>
    <name evidence="4" type="ORF">BAHG_02672</name>
</gene>
<evidence type="ECO:0000259" key="3">
    <source>
        <dbReference type="Pfam" id="PF01408"/>
    </source>
</evidence>